<proteinExistence type="predicted"/>
<comment type="caution">
    <text evidence="2">The sequence shown here is derived from an EMBL/GenBank/DDBJ whole genome shotgun (WGS) entry which is preliminary data.</text>
</comment>
<evidence type="ECO:0000256" key="1">
    <source>
        <dbReference type="SAM" id="MobiDB-lite"/>
    </source>
</evidence>
<sequence length="65" mass="7266">MQDVWDSSRDVLDGSCRLLSSLIIGVGEAFAPTSYSRRRVEREYDDGDGHVQTTEVTTRRDTATS</sequence>
<evidence type="ECO:0000313" key="3">
    <source>
        <dbReference type="Proteomes" id="UP000245890"/>
    </source>
</evidence>
<keyword evidence="3" id="KW-1185">Reference proteome</keyword>
<gene>
    <name evidence="2" type="ORF">DD559_02800</name>
</gene>
<dbReference type="AlphaFoldDB" id="A0A2U0SAV0"/>
<protein>
    <submittedName>
        <fullName evidence="2">Uncharacterized protein</fullName>
    </submittedName>
</protein>
<reference evidence="2 3" key="1">
    <citation type="submission" date="2018-05" db="EMBL/GenBank/DDBJ databases">
        <title>Description of Sphingomonas pokkalii sp nov, isolated from the rhizosphere of saline tolerant pokkali rice and its draft genome analysis.</title>
        <authorList>
            <person name="Menon R."/>
            <person name="Kumari S."/>
            <person name="Rameshkumar N."/>
        </authorList>
    </citation>
    <scope>NUCLEOTIDE SEQUENCE [LARGE SCALE GENOMIC DNA]</scope>
    <source>
        <strain evidence="2 3">L3B27</strain>
    </source>
</reference>
<feature type="region of interest" description="Disordered" evidence="1">
    <location>
        <begin position="41"/>
        <end position="65"/>
    </location>
</feature>
<dbReference type="Proteomes" id="UP000245890">
    <property type="component" value="Unassembled WGS sequence"/>
</dbReference>
<name>A0A2U0SAV0_9SPHN</name>
<organism evidence="2 3">
    <name type="scientific">Sphingomonas pokkalii</name>
    <dbReference type="NCBI Taxonomy" id="2175090"/>
    <lineage>
        <taxon>Bacteria</taxon>
        <taxon>Pseudomonadati</taxon>
        <taxon>Pseudomonadota</taxon>
        <taxon>Alphaproteobacteria</taxon>
        <taxon>Sphingomonadales</taxon>
        <taxon>Sphingomonadaceae</taxon>
        <taxon>Sphingomonas</taxon>
    </lineage>
</organism>
<dbReference type="EMBL" id="QENQ01000001">
    <property type="protein sequence ID" value="PVX28401.1"/>
    <property type="molecule type" value="Genomic_DNA"/>
</dbReference>
<accession>A0A2U0SAV0</accession>
<evidence type="ECO:0000313" key="2">
    <source>
        <dbReference type="EMBL" id="PVX28401.1"/>
    </source>
</evidence>